<dbReference type="Gene3D" id="3.30.420.10">
    <property type="entry name" value="Ribonuclease H-like superfamily/Ribonuclease H"/>
    <property type="match status" value="1"/>
</dbReference>
<dbReference type="SUPFAM" id="SSF53098">
    <property type="entry name" value="Ribonuclease H-like"/>
    <property type="match status" value="1"/>
</dbReference>
<keyword evidence="2" id="KW-1185">Reference proteome</keyword>
<dbReference type="Pfam" id="PF13456">
    <property type="entry name" value="RVT_3"/>
    <property type="match status" value="1"/>
</dbReference>
<dbReference type="InterPro" id="IPR053151">
    <property type="entry name" value="RNase_H-like"/>
</dbReference>
<gene>
    <name evidence="3" type="primary">LOC110781240</name>
</gene>
<dbReference type="PANTHER" id="PTHR47723:SF22">
    <property type="entry name" value="RNASE H TYPE-1 DOMAIN-CONTAINING PROTEIN"/>
    <property type="match status" value="1"/>
</dbReference>
<organism evidence="2 3">
    <name type="scientific">Spinacia oleracea</name>
    <name type="common">Spinach</name>
    <dbReference type="NCBI Taxonomy" id="3562"/>
    <lineage>
        <taxon>Eukaryota</taxon>
        <taxon>Viridiplantae</taxon>
        <taxon>Streptophyta</taxon>
        <taxon>Embryophyta</taxon>
        <taxon>Tracheophyta</taxon>
        <taxon>Spermatophyta</taxon>
        <taxon>Magnoliopsida</taxon>
        <taxon>eudicotyledons</taxon>
        <taxon>Gunneridae</taxon>
        <taxon>Pentapetalae</taxon>
        <taxon>Caryophyllales</taxon>
        <taxon>Chenopodiaceae</taxon>
        <taxon>Chenopodioideae</taxon>
        <taxon>Anserineae</taxon>
        <taxon>Spinacia</taxon>
    </lineage>
</organism>
<proteinExistence type="predicted"/>
<dbReference type="CDD" id="cd06222">
    <property type="entry name" value="RNase_H_like"/>
    <property type="match status" value="1"/>
</dbReference>
<evidence type="ECO:0000259" key="1">
    <source>
        <dbReference type="Pfam" id="PF13456"/>
    </source>
</evidence>
<protein>
    <recommendedName>
        <fullName evidence="1">RNase H type-1 domain-containing protein</fullName>
    </recommendedName>
</protein>
<dbReference type="GeneID" id="110781240"/>
<dbReference type="Proteomes" id="UP000813463">
    <property type="component" value="Chromosome 5"/>
</dbReference>
<dbReference type="AlphaFoldDB" id="A0A9R0JNW5"/>
<dbReference type="RefSeq" id="XP_021841155.1">
    <property type="nucleotide sequence ID" value="XM_021985463.1"/>
</dbReference>
<dbReference type="InterPro" id="IPR044730">
    <property type="entry name" value="RNase_H-like_dom_plant"/>
</dbReference>
<dbReference type="PANTHER" id="PTHR47723">
    <property type="entry name" value="OS05G0353850 PROTEIN"/>
    <property type="match status" value="1"/>
</dbReference>
<dbReference type="OrthoDB" id="1687712at2759"/>
<dbReference type="GO" id="GO:0004523">
    <property type="term" value="F:RNA-DNA hybrid ribonuclease activity"/>
    <property type="evidence" value="ECO:0007669"/>
    <property type="project" value="InterPro"/>
</dbReference>
<sequence>MWTIWKERNSRCFEGKASTLDNLQNLVLLRLSWWIKSWDDSFPYTSNEVLLNPKCIKWTPHRITNSCLKIKANPAIWLPPPTYALKWNVDASLNPITSKSSIGGVLRDHNGNFMCLFSSPIPFMEINHAEILAIQRALKISMNSDRMIFSSLIVESDSANAVKWCNGDIKGPWNLSFAINFIRGLQNKGPNISITYKGRESNVVADSMAKQGLQRRDDFVAWL</sequence>
<dbReference type="InterPro" id="IPR002156">
    <property type="entry name" value="RNaseH_domain"/>
</dbReference>
<dbReference type="KEGG" id="soe:110781240"/>
<reference evidence="2" key="1">
    <citation type="journal article" date="2021" name="Nat. Commun.">
        <title>Genomic analyses provide insights into spinach domestication and the genetic basis of agronomic traits.</title>
        <authorList>
            <person name="Cai X."/>
            <person name="Sun X."/>
            <person name="Xu C."/>
            <person name="Sun H."/>
            <person name="Wang X."/>
            <person name="Ge C."/>
            <person name="Zhang Z."/>
            <person name="Wang Q."/>
            <person name="Fei Z."/>
            <person name="Jiao C."/>
            <person name="Wang Q."/>
        </authorList>
    </citation>
    <scope>NUCLEOTIDE SEQUENCE [LARGE SCALE GENOMIC DNA]</scope>
    <source>
        <strain evidence="2">cv. Varoflay</strain>
    </source>
</reference>
<dbReference type="InterPro" id="IPR012337">
    <property type="entry name" value="RNaseH-like_sf"/>
</dbReference>
<dbReference type="GO" id="GO:0003676">
    <property type="term" value="F:nucleic acid binding"/>
    <property type="evidence" value="ECO:0007669"/>
    <property type="project" value="InterPro"/>
</dbReference>
<name>A0A9R0JNW5_SPIOL</name>
<evidence type="ECO:0000313" key="3">
    <source>
        <dbReference type="RefSeq" id="XP_021841155.1"/>
    </source>
</evidence>
<reference evidence="3" key="2">
    <citation type="submission" date="2025-08" db="UniProtKB">
        <authorList>
            <consortium name="RefSeq"/>
        </authorList>
    </citation>
    <scope>IDENTIFICATION</scope>
    <source>
        <tissue evidence="3">Leaf</tissue>
    </source>
</reference>
<evidence type="ECO:0000313" key="2">
    <source>
        <dbReference type="Proteomes" id="UP000813463"/>
    </source>
</evidence>
<dbReference type="InterPro" id="IPR036397">
    <property type="entry name" value="RNaseH_sf"/>
</dbReference>
<feature type="domain" description="RNase H type-1" evidence="1">
    <location>
        <begin position="88"/>
        <end position="211"/>
    </location>
</feature>
<accession>A0A9R0JNW5</accession>